<dbReference type="SMART" id="SM00028">
    <property type="entry name" value="TPR"/>
    <property type="match status" value="4"/>
</dbReference>
<dbReference type="InterPro" id="IPR019734">
    <property type="entry name" value="TPR_rpt"/>
</dbReference>
<dbReference type="Gene3D" id="3.30.565.10">
    <property type="entry name" value="Histidine kinase-like ATPase, C-terminal domain"/>
    <property type="match status" value="1"/>
</dbReference>
<dbReference type="InterPro" id="IPR011990">
    <property type="entry name" value="TPR-like_helical_dom_sf"/>
</dbReference>
<keyword evidence="1" id="KW-1133">Transmembrane helix</keyword>
<dbReference type="SUPFAM" id="SSF48452">
    <property type="entry name" value="TPR-like"/>
    <property type="match status" value="2"/>
</dbReference>
<sequence>MISSKTIWILLALLNLNAGICAQEKSKKASKYKSLSERNITTGQDAMALLDEAEGLINSDPSVALDLVERALATSITEQNVQNQAKCYLVLGKINESQKEFELAIQNYTDAYQKLGRVYTNTLSYQETLEGLAVANYTLKNFDQSKRFYQRLIETDVDENRRLEIELKLAEIEVELGETPQALERVNQLEPSATYNQSRRLQSKGKVVKARAYAKEENFAAAEEILAPEQEEVLDLTADAMLGETEEVVLENLEADELINIYQQQNKRDEEMQLREQIASSKSDANLPLQASQQRQAIGKVLIEQGRTSEAVLQLEQAAMLADSTGDSQAQASAYLALAEAYIKSAKKDLALSAYQKHSLALQSWIQEQQTQRSVRESLLKKQQNIQTLTKDLALDESSYLLEETTTELQDQQLRNQLVLIYGLLGLLIVVVTGAYFIYRKAQEIKRVGQLLALKSLRSQMNPHFIFNALNSVNQFVALNDERAANKFLAEFSKLMRMVLDNSQKEFITLKEEQEMIALYLKLEHYRFRDQFEYEFNVDPDLDLDEIEIPPMLIQPYIENAIWHGLRYKADKGHLLVSVYQNGAGVKISIEDNGIGRTESARIKTANQKKKNSVGLKNTLERIGIINEVYQTDYTIKISDLNDDESGTRVEILTPKNHG</sequence>
<reference evidence="3 4" key="1">
    <citation type="submission" date="2017-04" db="EMBL/GenBank/DDBJ databases">
        <authorList>
            <person name="Afonso C.L."/>
            <person name="Miller P.J."/>
            <person name="Scott M.A."/>
            <person name="Spackman E."/>
            <person name="Goraichik I."/>
            <person name="Dimitrov K.M."/>
            <person name="Suarez D.L."/>
            <person name="Swayne D.E."/>
        </authorList>
    </citation>
    <scope>NUCLEOTIDE SEQUENCE [LARGE SCALE GENOMIC DNA]</scope>
    <source>
        <strain evidence="3 4">DSM 26133</strain>
    </source>
</reference>
<protein>
    <submittedName>
        <fullName evidence="3">Histidine kinase</fullName>
    </submittedName>
</protein>
<dbReference type="InterPro" id="IPR010559">
    <property type="entry name" value="Sig_transdc_His_kin_internal"/>
</dbReference>
<dbReference type="GO" id="GO:0016020">
    <property type="term" value="C:membrane"/>
    <property type="evidence" value="ECO:0007669"/>
    <property type="project" value="InterPro"/>
</dbReference>
<dbReference type="InterPro" id="IPR050640">
    <property type="entry name" value="Bact_2-comp_sensor_kinase"/>
</dbReference>
<gene>
    <name evidence="3" type="ORF">SAMN04488029_0058</name>
</gene>
<keyword evidence="3" id="KW-0808">Transferase</keyword>
<accession>A0A1W2G544</accession>
<feature type="transmembrane region" description="Helical" evidence="1">
    <location>
        <begin position="419"/>
        <end position="439"/>
    </location>
</feature>
<dbReference type="InterPro" id="IPR036890">
    <property type="entry name" value="HATPase_C_sf"/>
</dbReference>
<dbReference type="SUPFAM" id="SSF55874">
    <property type="entry name" value="ATPase domain of HSP90 chaperone/DNA topoisomerase II/histidine kinase"/>
    <property type="match status" value="1"/>
</dbReference>
<keyword evidence="1" id="KW-0812">Transmembrane</keyword>
<keyword evidence="1" id="KW-0472">Membrane</keyword>
<dbReference type="Gene3D" id="1.25.40.10">
    <property type="entry name" value="Tetratricopeptide repeat domain"/>
    <property type="match status" value="2"/>
</dbReference>
<feature type="domain" description="Signal transduction histidine kinase internal region" evidence="2">
    <location>
        <begin position="454"/>
        <end position="532"/>
    </location>
</feature>
<dbReference type="Proteomes" id="UP000192472">
    <property type="component" value="Unassembled WGS sequence"/>
</dbReference>
<dbReference type="OrthoDB" id="6190788at2"/>
<evidence type="ECO:0000256" key="1">
    <source>
        <dbReference type="SAM" id="Phobius"/>
    </source>
</evidence>
<proteinExistence type="predicted"/>
<dbReference type="PANTHER" id="PTHR34220:SF7">
    <property type="entry name" value="SENSOR HISTIDINE KINASE YPDA"/>
    <property type="match status" value="1"/>
</dbReference>
<dbReference type="AlphaFoldDB" id="A0A1W2G544"/>
<dbReference type="PANTHER" id="PTHR34220">
    <property type="entry name" value="SENSOR HISTIDINE KINASE YPDA"/>
    <property type="match status" value="1"/>
</dbReference>
<dbReference type="Pfam" id="PF06580">
    <property type="entry name" value="His_kinase"/>
    <property type="match status" value="1"/>
</dbReference>
<name>A0A1W2G544_REIFA</name>
<dbReference type="GO" id="GO:0000155">
    <property type="term" value="F:phosphorelay sensor kinase activity"/>
    <property type="evidence" value="ECO:0007669"/>
    <property type="project" value="InterPro"/>
</dbReference>
<keyword evidence="4" id="KW-1185">Reference proteome</keyword>
<evidence type="ECO:0000259" key="2">
    <source>
        <dbReference type="Pfam" id="PF06580"/>
    </source>
</evidence>
<organism evidence="3 4">
    <name type="scientific">Reichenbachiella faecimaris</name>
    <dbReference type="NCBI Taxonomy" id="692418"/>
    <lineage>
        <taxon>Bacteria</taxon>
        <taxon>Pseudomonadati</taxon>
        <taxon>Bacteroidota</taxon>
        <taxon>Cytophagia</taxon>
        <taxon>Cytophagales</taxon>
        <taxon>Reichenbachiellaceae</taxon>
        <taxon>Reichenbachiella</taxon>
    </lineage>
</organism>
<evidence type="ECO:0000313" key="4">
    <source>
        <dbReference type="Proteomes" id="UP000192472"/>
    </source>
</evidence>
<dbReference type="EMBL" id="FWYF01000001">
    <property type="protein sequence ID" value="SMD31723.1"/>
    <property type="molecule type" value="Genomic_DNA"/>
</dbReference>
<keyword evidence="3" id="KW-0418">Kinase</keyword>
<evidence type="ECO:0000313" key="3">
    <source>
        <dbReference type="EMBL" id="SMD31723.1"/>
    </source>
</evidence>
<dbReference type="STRING" id="692418.SAMN04488029_0058"/>